<evidence type="ECO:0000313" key="1">
    <source>
        <dbReference type="EMBL" id="TCM65170.1"/>
    </source>
</evidence>
<comment type="caution">
    <text evidence="1">The sequence shown here is derived from an EMBL/GenBank/DDBJ whole genome shotgun (WGS) entry which is preliminary data.</text>
</comment>
<reference evidence="1 2" key="1">
    <citation type="submission" date="2019-03" db="EMBL/GenBank/DDBJ databases">
        <title>Genomic analyses of the natural microbiome of Caenorhabditis elegans.</title>
        <authorList>
            <person name="Samuel B."/>
        </authorList>
    </citation>
    <scope>NUCLEOTIDE SEQUENCE [LARGE SCALE GENOMIC DNA]</scope>
    <source>
        <strain evidence="1 2">JUb89</strain>
    </source>
</reference>
<dbReference type="Proteomes" id="UP000294963">
    <property type="component" value="Unassembled WGS sequence"/>
</dbReference>
<sequence>MSKFITFTAGIFFSLNIYAESYVFGGRTHFQGVLVNQSCAFLVKTIRHASEIKAPEYSMLITFSMCPESVSSQLEIEFSEQHMPPINQLDTAVKTQQNRNFKTVFYLSNLGSTRLGPYSIEKRVLPSLYHDQSSNHLGVVLTRVREDRSSTPLLISVLYP</sequence>
<evidence type="ECO:0000313" key="2">
    <source>
        <dbReference type="Proteomes" id="UP000294963"/>
    </source>
</evidence>
<accession>A0A4R1XS64</accession>
<dbReference type="AlphaFoldDB" id="A0A4R1XS64"/>
<gene>
    <name evidence="1" type="ORF">EC844_1157</name>
</gene>
<organism evidence="1 2">
    <name type="scientific">Acinetobacter calcoaceticus</name>
    <dbReference type="NCBI Taxonomy" id="471"/>
    <lineage>
        <taxon>Bacteria</taxon>
        <taxon>Pseudomonadati</taxon>
        <taxon>Pseudomonadota</taxon>
        <taxon>Gammaproteobacteria</taxon>
        <taxon>Moraxellales</taxon>
        <taxon>Moraxellaceae</taxon>
        <taxon>Acinetobacter</taxon>
        <taxon>Acinetobacter calcoaceticus/baumannii complex</taxon>
    </lineage>
</organism>
<dbReference type="OrthoDB" id="6712966at2"/>
<proteinExistence type="predicted"/>
<protein>
    <submittedName>
        <fullName evidence="1">Uncharacterized protein</fullName>
    </submittedName>
</protein>
<name>A0A4R1XS64_ACICA</name>
<keyword evidence="2" id="KW-1185">Reference proteome</keyword>
<dbReference type="EMBL" id="SLVJ01000015">
    <property type="protein sequence ID" value="TCM65170.1"/>
    <property type="molecule type" value="Genomic_DNA"/>
</dbReference>